<keyword evidence="4 5" id="KW-0472">Membrane</keyword>
<dbReference type="InterPro" id="IPR000537">
    <property type="entry name" value="UbiA_prenyltransferase"/>
</dbReference>
<feature type="transmembrane region" description="Helical" evidence="5">
    <location>
        <begin position="207"/>
        <end position="227"/>
    </location>
</feature>
<evidence type="ECO:0000256" key="4">
    <source>
        <dbReference type="ARBA" id="ARBA00023136"/>
    </source>
</evidence>
<keyword evidence="7" id="KW-1185">Reference proteome</keyword>
<protein>
    <recommendedName>
        <fullName evidence="8">UbiA prenyltransferase family protein</fullName>
    </recommendedName>
</protein>
<comment type="subcellular location">
    <subcellularLocation>
        <location evidence="1">Membrane</location>
        <topology evidence="1">Multi-pass membrane protein</topology>
    </subcellularLocation>
</comment>
<feature type="transmembrane region" description="Helical" evidence="5">
    <location>
        <begin position="78"/>
        <end position="96"/>
    </location>
</feature>
<dbReference type="Proteomes" id="UP001501207">
    <property type="component" value="Unassembled WGS sequence"/>
</dbReference>
<organism evidence="6 7">
    <name type="scientific">Compostibacter hankyongensis</name>
    <dbReference type="NCBI Taxonomy" id="1007089"/>
    <lineage>
        <taxon>Bacteria</taxon>
        <taxon>Pseudomonadati</taxon>
        <taxon>Bacteroidota</taxon>
        <taxon>Chitinophagia</taxon>
        <taxon>Chitinophagales</taxon>
        <taxon>Chitinophagaceae</taxon>
        <taxon>Compostibacter</taxon>
    </lineage>
</organism>
<comment type="caution">
    <text evidence="6">The sequence shown here is derived from an EMBL/GenBank/DDBJ whole genome shotgun (WGS) entry which is preliminary data.</text>
</comment>
<feature type="transmembrane region" description="Helical" evidence="5">
    <location>
        <begin position="53"/>
        <end position="72"/>
    </location>
</feature>
<sequence>METAWLLGLPLQRPAFYILVFCTTLVQYNLHYRIKKTANPGSERFRWSQSHKHLHLAFMLTGLAGAAVALCFLSLRHFLALAAIGCVSLLYSLPLLPFRQRKRIKDFGLLKILVLSLVWTLITVWFPYVNVRSSFNTEFWLVFGRRFVFMFVLCLAFDIRDADTDRKDGIHTLPVMLSRRFCYRLIGVLLLLFLALSVWELRNGGGLLRFNAMLLSMLATWLIIGYSRKQDGDMLYLAGIDGMMLLQAVLVGIGTL</sequence>
<proteinExistence type="predicted"/>
<feature type="transmembrane region" description="Helical" evidence="5">
    <location>
        <begin position="234"/>
        <end position="253"/>
    </location>
</feature>
<feature type="transmembrane region" description="Helical" evidence="5">
    <location>
        <begin position="181"/>
        <end position="201"/>
    </location>
</feature>
<dbReference type="EMBL" id="BAABFN010000005">
    <property type="protein sequence ID" value="GAA4312118.1"/>
    <property type="molecule type" value="Genomic_DNA"/>
</dbReference>
<evidence type="ECO:0000256" key="1">
    <source>
        <dbReference type="ARBA" id="ARBA00004141"/>
    </source>
</evidence>
<feature type="transmembrane region" description="Helical" evidence="5">
    <location>
        <begin position="15"/>
        <end position="32"/>
    </location>
</feature>
<evidence type="ECO:0008006" key="8">
    <source>
        <dbReference type="Google" id="ProtNLM"/>
    </source>
</evidence>
<evidence type="ECO:0000256" key="3">
    <source>
        <dbReference type="ARBA" id="ARBA00022989"/>
    </source>
</evidence>
<dbReference type="Pfam" id="PF01040">
    <property type="entry name" value="UbiA"/>
    <property type="match status" value="1"/>
</dbReference>
<feature type="transmembrane region" description="Helical" evidence="5">
    <location>
        <begin position="108"/>
        <end position="128"/>
    </location>
</feature>
<evidence type="ECO:0000256" key="5">
    <source>
        <dbReference type="SAM" id="Phobius"/>
    </source>
</evidence>
<gene>
    <name evidence="6" type="ORF">GCM10023143_21610</name>
</gene>
<reference evidence="7" key="1">
    <citation type="journal article" date="2019" name="Int. J. Syst. Evol. Microbiol.">
        <title>The Global Catalogue of Microorganisms (GCM) 10K type strain sequencing project: providing services to taxonomists for standard genome sequencing and annotation.</title>
        <authorList>
            <consortium name="The Broad Institute Genomics Platform"/>
            <consortium name="The Broad Institute Genome Sequencing Center for Infectious Disease"/>
            <person name="Wu L."/>
            <person name="Ma J."/>
        </authorList>
    </citation>
    <scope>NUCLEOTIDE SEQUENCE [LARGE SCALE GENOMIC DNA]</scope>
    <source>
        <strain evidence="7">JCM 17664</strain>
    </source>
</reference>
<keyword evidence="2 5" id="KW-0812">Transmembrane</keyword>
<evidence type="ECO:0000313" key="6">
    <source>
        <dbReference type="EMBL" id="GAA4312118.1"/>
    </source>
</evidence>
<name>A0ABP8FW69_9BACT</name>
<feature type="transmembrane region" description="Helical" evidence="5">
    <location>
        <begin position="140"/>
        <end position="160"/>
    </location>
</feature>
<evidence type="ECO:0000313" key="7">
    <source>
        <dbReference type="Proteomes" id="UP001501207"/>
    </source>
</evidence>
<keyword evidence="3 5" id="KW-1133">Transmembrane helix</keyword>
<evidence type="ECO:0000256" key="2">
    <source>
        <dbReference type="ARBA" id="ARBA00022692"/>
    </source>
</evidence>
<accession>A0ABP8FW69</accession>